<feature type="transmembrane region" description="Helical" evidence="8">
    <location>
        <begin position="71"/>
        <end position="91"/>
    </location>
</feature>
<dbReference type="Pfam" id="PF00005">
    <property type="entry name" value="ABC_tran"/>
    <property type="match status" value="1"/>
</dbReference>
<dbReference type="InterPro" id="IPR036640">
    <property type="entry name" value="ABC1_TM_sf"/>
</dbReference>
<keyword evidence="5" id="KW-0067">ATP-binding</keyword>
<dbReference type="SUPFAM" id="SSF52540">
    <property type="entry name" value="P-loop containing nucleoside triphosphate hydrolases"/>
    <property type="match status" value="1"/>
</dbReference>
<name>A0A4R5NC27_9LACO</name>
<dbReference type="GO" id="GO:0005524">
    <property type="term" value="F:ATP binding"/>
    <property type="evidence" value="ECO:0007669"/>
    <property type="project" value="UniProtKB-KW"/>
</dbReference>
<organism evidence="11 12">
    <name type="scientific">Leuconostoc fallax</name>
    <dbReference type="NCBI Taxonomy" id="1251"/>
    <lineage>
        <taxon>Bacteria</taxon>
        <taxon>Bacillati</taxon>
        <taxon>Bacillota</taxon>
        <taxon>Bacilli</taxon>
        <taxon>Lactobacillales</taxon>
        <taxon>Lactobacillaceae</taxon>
        <taxon>Leuconostoc</taxon>
    </lineage>
</organism>
<dbReference type="PROSITE" id="PS50893">
    <property type="entry name" value="ABC_TRANSPORTER_2"/>
    <property type="match status" value="1"/>
</dbReference>
<dbReference type="PROSITE" id="PS50929">
    <property type="entry name" value="ABC_TM1F"/>
    <property type="match status" value="1"/>
</dbReference>
<keyword evidence="12" id="KW-1185">Reference proteome</keyword>
<dbReference type="Gene3D" id="1.20.1560.10">
    <property type="entry name" value="ABC transporter type 1, transmembrane domain"/>
    <property type="match status" value="1"/>
</dbReference>
<dbReference type="PANTHER" id="PTHR43394:SF1">
    <property type="entry name" value="ATP-BINDING CASSETTE SUB-FAMILY B MEMBER 10, MITOCHONDRIAL"/>
    <property type="match status" value="1"/>
</dbReference>
<evidence type="ECO:0000259" key="9">
    <source>
        <dbReference type="PROSITE" id="PS50893"/>
    </source>
</evidence>
<dbReference type="EMBL" id="PUFI01000005">
    <property type="protein sequence ID" value="TDG69671.1"/>
    <property type="molecule type" value="Genomic_DNA"/>
</dbReference>
<evidence type="ECO:0000256" key="7">
    <source>
        <dbReference type="ARBA" id="ARBA00023136"/>
    </source>
</evidence>
<comment type="caution">
    <text evidence="11">The sequence shown here is derived from an EMBL/GenBank/DDBJ whole genome shotgun (WGS) entry which is preliminary data.</text>
</comment>
<evidence type="ECO:0000256" key="8">
    <source>
        <dbReference type="SAM" id="Phobius"/>
    </source>
</evidence>
<dbReference type="SUPFAM" id="SSF90123">
    <property type="entry name" value="ABC transporter transmembrane region"/>
    <property type="match status" value="1"/>
</dbReference>
<dbReference type="Proteomes" id="UP000295681">
    <property type="component" value="Unassembled WGS sequence"/>
</dbReference>
<keyword evidence="3 8" id="KW-0812">Transmembrane</keyword>
<dbReference type="GO" id="GO:0015421">
    <property type="term" value="F:ABC-type oligopeptide transporter activity"/>
    <property type="evidence" value="ECO:0007669"/>
    <property type="project" value="TreeGrafter"/>
</dbReference>
<feature type="domain" description="ABC transmembrane type-1" evidence="10">
    <location>
        <begin position="24"/>
        <end position="321"/>
    </location>
</feature>
<dbReference type="GO" id="GO:0005886">
    <property type="term" value="C:plasma membrane"/>
    <property type="evidence" value="ECO:0007669"/>
    <property type="project" value="UniProtKB-SubCell"/>
</dbReference>
<evidence type="ECO:0000256" key="5">
    <source>
        <dbReference type="ARBA" id="ARBA00022840"/>
    </source>
</evidence>
<dbReference type="InterPro" id="IPR003439">
    <property type="entry name" value="ABC_transporter-like_ATP-bd"/>
</dbReference>
<evidence type="ECO:0000256" key="1">
    <source>
        <dbReference type="ARBA" id="ARBA00004651"/>
    </source>
</evidence>
<evidence type="ECO:0000259" key="10">
    <source>
        <dbReference type="PROSITE" id="PS50929"/>
    </source>
</evidence>
<sequence>MKDIKQAVIFFSFYLKVYWKALSLGAILTIMATYFQVTAPVYMGKSLTELARFLTTWMNPMTRSTASKEHFYTALLMLLAFYIANAIAMFLSSMLISKVSSEATGQMRHGLFGKLQKMTIKYFDSHQDGKILSLFTSDLDNIFNAMNQAIFSLFSNLALWIGVIIVMFQQNTKLAWVTVISTPVAILFAWFVIKKARTAIDQQQDAVGRLNGFVNEQINGEKVIITNGLQAQSLHQFTDYNKDVRQTTLKGQIYSGLLFPLMQGMSLINLAVVIFFGSWLVLNDGMDKAVGLGLVATFVSFSQQYYQPITQITSIYNMLQLAITGARRLSEVHQQDEEIESENTENLPYIQDKVTLKNIHFSYNPGKEILHDVTIEVKKGEMVALVGPTGSGKTTVMNLLNRFYDVDAGQVLFDNQDIRHVSLQSLRDHVGIVLQDAVLFSGTIAENIKFGQPTIDDQAMIEAAKQAHIHDFISSLPDGYQTKISDENSVFSTGQKQLMSIARTILTNPDLLILDEATSNVDTVTENRIQKAMDNVIAGRTSFVIAHRLKTILNADKIVVLRDGQVIESGTHHELLEKEGFYAELYHNQMVFE</sequence>
<reference evidence="11 12" key="1">
    <citation type="journal article" date="2019" name="Appl. Microbiol. Biotechnol.">
        <title>Uncovering carbohydrate metabolism through a genotype-phenotype association study of 56 lactic acid bacteria genomes.</title>
        <authorList>
            <person name="Buron-Moles G."/>
            <person name="Chailyan A."/>
            <person name="Dolejs I."/>
            <person name="Forster J."/>
            <person name="Miks M.H."/>
        </authorList>
    </citation>
    <scope>NUCLEOTIDE SEQUENCE [LARGE SCALE GENOMIC DNA]</scope>
    <source>
        <strain evidence="11 12">ATCC 700006</strain>
    </source>
</reference>
<dbReference type="SMART" id="SM00382">
    <property type="entry name" value="AAA"/>
    <property type="match status" value="1"/>
</dbReference>
<dbReference type="InterPro" id="IPR011527">
    <property type="entry name" value="ABC1_TM_dom"/>
</dbReference>
<feature type="transmembrane region" description="Helical" evidence="8">
    <location>
        <begin position="21"/>
        <end position="43"/>
    </location>
</feature>
<proteinExistence type="predicted"/>
<evidence type="ECO:0000256" key="6">
    <source>
        <dbReference type="ARBA" id="ARBA00022989"/>
    </source>
</evidence>
<comment type="subcellular location">
    <subcellularLocation>
        <location evidence="1">Cell membrane</location>
        <topology evidence="1">Multi-pass membrane protein</topology>
    </subcellularLocation>
</comment>
<evidence type="ECO:0008006" key="13">
    <source>
        <dbReference type="Google" id="ProtNLM"/>
    </source>
</evidence>
<keyword evidence="7 8" id="KW-0472">Membrane</keyword>
<dbReference type="RefSeq" id="WP_010008717.1">
    <property type="nucleotide sequence ID" value="NZ_JAGYGP010000001.1"/>
</dbReference>
<dbReference type="STRING" id="907931.GCA_000165675_00226"/>
<evidence type="ECO:0000313" key="11">
    <source>
        <dbReference type="EMBL" id="TDG69671.1"/>
    </source>
</evidence>
<dbReference type="InterPro" id="IPR039421">
    <property type="entry name" value="Type_1_exporter"/>
</dbReference>
<evidence type="ECO:0000256" key="2">
    <source>
        <dbReference type="ARBA" id="ARBA00022448"/>
    </source>
</evidence>
<evidence type="ECO:0000313" key="12">
    <source>
        <dbReference type="Proteomes" id="UP000295681"/>
    </source>
</evidence>
<dbReference type="InterPro" id="IPR003593">
    <property type="entry name" value="AAA+_ATPase"/>
</dbReference>
<feature type="transmembrane region" description="Helical" evidence="8">
    <location>
        <begin position="257"/>
        <end position="282"/>
    </location>
</feature>
<dbReference type="PANTHER" id="PTHR43394">
    <property type="entry name" value="ATP-DEPENDENT PERMEASE MDL1, MITOCHONDRIAL"/>
    <property type="match status" value="1"/>
</dbReference>
<protein>
    <recommendedName>
        <fullName evidence="13">ABC transporter ATP-binding protein</fullName>
    </recommendedName>
</protein>
<dbReference type="Pfam" id="PF00664">
    <property type="entry name" value="ABC_membrane"/>
    <property type="match status" value="1"/>
</dbReference>
<keyword evidence="4" id="KW-0547">Nucleotide-binding</keyword>
<dbReference type="Gene3D" id="3.40.50.300">
    <property type="entry name" value="P-loop containing nucleotide triphosphate hydrolases"/>
    <property type="match status" value="1"/>
</dbReference>
<dbReference type="AlphaFoldDB" id="A0A4R5NC27"/>
<feature type="transmembrane region" description="Helical" evidence="8">
    <location>
        <begin position="149"/>
        <end position="168"/>
    </location>
</feature>
<dbReference type="CDD" id="cd18547">
    <property type="entry name" value="ABC_6TM_Tm288_like"/>
    <property type="match status" value="1"/>
</dbReference>
<dbReference type="FunFam" id="3.40.50.300:FF:000287">
    <property type="entry name" value="Multidrug ABC transporter ATP-binding protein"/>
    <property type="match status" value="1"/>
</dbReference>
<feature type="transmembrane region" description="Helical" evidence="8">
    <location>
        <begin position="174"/>
        <end position="193"/>
    </location>
</feature>
<keyword evidence="2" id="KW-0813">Transport</keyword>
<evidence type="ECO:0000256" key="4">
    <source>
        <dbReference type="ARBA" id="ARBA00022741"/>
    </source>
</evidence>
<feature type="domain" description="ABC transporter" evidence="9">
    <location>
        <begin position="354"/>
        <end position="588"/>
    </location>
</feature>
<evidence type="ECO:0000256" key="3">
    <source>
        <dbReference type="ARBA" id="ARBA00022692"/>
    </source>
</evidence>
<dbReference type="GO" id="GO:0016887">
    <property type="term" value="F:ATP hydrolysis activity"/>
    <property type="evidence" value="ECO:0007669"/>
    <property type="project" value="InterPro"/>
</dbReference>
<dbReference type="InterPro" id="IPR027417">
    <property type="entry name" value="P-loop_NTPase"/>
</dbReference>
<accession>A0A4R5NC27</accession>
<gene>
    <name evidence="11" type="ORF">C5L23_001133</name>
</gene>
<keyword evidence="6 8" id="KW-1133">Transmembrane helix</keyword>